<keyword evidence="5 6" id="KW-0472">Membrane</keyword>
<feature type="transmembrane region" description="Helical" evidence="6">
    <location>
        <begin position="102"/>
        <end position="122"/>
    </location>
</feature>
<keyword evidence="8" id="KW-1185">Reference proteome</keyword>
<evidence type="ECO:0000256" key="4">
    <source>
        <dbReference type="ARBA" id="ARBA00022989"/>
    </source>
</evidence>
<accession>A0AAW9RKX2</accession>
<evidence type="ECO:0000313" key="7">
    <source>
        <dbReference type="EMBL" id="MEJ8570923.1"/>
    </source>
</evidence>
<dbReference type="Pfam" id="PF02653">
    <property type="entry name" value="BPD_transp_2"/>
    <property type="match status" value="1"/>
</dbReference>
<evidence type="ECO:0000313" key="8">
    <source>
        <dbReference type="Proteomes" id="UP001378188"/>
    </source>
</evidence>
<feature type="transmembrane region" description="Helical" evidence="6">
    <location>
        <begin position="71"/>
        <end position="90"/>
    </location>
</feature>
<keyword evidence="3 6" id="KW-0812">Transmembrane</keyword>
<dbReference type="CDD" id="cd06581">
    <property type="entry name" value="TM_PBP1_LivM_like"/>
    <property type="match status" value="1"/>
</dbReference>
<dbReference type="PANTHER" id="PTHR30482">
    <property type="entry name" value="HIGH-AFFINITY BRANCHED-CHAIN AMINO ACID TRANSPORT SYSTEM PERMEASE"/>
    <property type="match status" value="1"/>
</dbReference>
<evidence type="ECO:0000256" key="5">
    <source>
        <dbReference type="ARBA" id="ARBA00023136"/>
    </source>
</evidence>
<organism evidence="7 8">
    <name type="scientific">Microbaculum marinum</name>
    <dbReference type="NCBI Taxonomy" id="1764581"/>
    <lineage>
        <taxon>Bacteria</taxon>
        <taxon>Pseudomonadati</taxon>
        <taxon>Pseudomonadota</taxon>
        <taxon>Alphaproteobacteria</taxon>
        <taxon>Hyphomicrobiales</taxon>
        <taxon>Tepidamorphaceae</taxon>
        <taxon>Microbaculum</taxon>
    </lineage>
</organism>
<dbReference type="PANTHER" id="PTHR30482:SF10">
    <property type="entry name" value="HIGH-AFFINITY BRANCHED-CHAIN AMINO ACID TRANSPORT PROTEIN BRAE"/>
    <property type="match status" value="1"/>
</dbReference>
<evidence type="ECO:0000256" key="3">
    <source>
        <dbReference type="ARBA" id="ARBA00022692"/>
    </source>
</evidence>
<reference evidence="7 8" key="1">
    <citation type="submission" date="2024-02" db="EMBL/GenBank/DDBJ databases">
        <title>Genome analysis and characterization of Microbaculum marinisediminis sp. nov., isolated from marine sediment.</title>
        <authorList>
            <person name="Du Z.-J."/>
            <person name="Ye Y.-Q."/>
            <person name="Zhang Z.-R."/>
            <person name="Yuan S.-M."/>
            <person name="Zhang X.-Y."/>
        </authorList>
    </citation>
    <scope>NUCLEOTIDE SEQUENCE [LARGE SCALE GENOMIC DNA]</scope>
    <source>
        <strain evidence="7 8">SDUM1044001</strain>
    </source>
</reference>
<keyword evidence="4 6" id="KW-1133">Transmembrane helix</keyword>
<feature type="transmembrane region" description="Helical" evidence="6">
    <location>
        <begin position="219"/>
        <end position="240"/>
    </location>
</feature>
<evidence type="ECO:0000256" key="2">
    <source>
        <dbReference type="ARBA" id="ARBA00022475"/>
    </source>
</evidence>
<dbReference type="GO" id="GO:0005886">
    <property type="term" value="C:plasma membrane"/>
    <property type="evidence" value="ECO:0007669"/>
    <property type="project" value="UniProtKB-SubCell"/>
</dbReference>
<comment type="caution">
    <text evidence="7">The sequence shown here is derived from an EMBL/GenBank/DDBJ whole genome shotgun (WGS) entry which is preliminary data.</text>
</comment>
<dbReference type="GO" id="GO:0015658">
    <property type="term" value="F:branched-chain amino acid transmembrane transporter activity"/>
    <property type="evidence" value="ECO:0007669"/>
    <property type="project" value="InterPro"/>
</dbReference>
<evidence type="ECO:0000256" key="1">
    <source>
        <dbReference type="ARBA" id="ARBA00004651"/>
    </source>
</evidence>
<feature type="transmembrane region" description="Helical" evidence="6">
    <location>
        <begin position="299"/>
        <end position="320"/>
    </location>
</feature>
<feature type="transmembrane region" description="Helical" evidence="6">
    <location>
        <begin position="169"/>
        <end position="188"/>
    </location>
</feature>
<dbReference type="RefSeq" id="WP_340328619.1">
    <property type="nucleotide sequence ID" value="NZ_JAZHOF010000002.1"/>
</dbReference>
<feature type="transmembrane region" description="Helical" evidence="6">
    <location>
        <begin position="42"/>
        <end position="64"/>
    </location>
</feature>
<sequence>MAGAQVLRRLWPLVCLIVLVVAIGVAADLAPTVLQRRITQALIYLVAVVGLYVFVGNSGVLAFGNVAFMAVGAYVSALLTMSAAAKGVFLPDLPLWLRSAEWAPFAAALAGGAAAAVLAFVVGLPLMRLSGISASIATFAILVVTYVVIGNWSSVTGGQNSLMGLPIHVGPWTATIGALFAIVVAFTYQESRSALLLRASREDEAAAAASGVNMVRHRIGAFVVSAFLSGISGVLLAHFLGTVRVETFYLDLTFLIVAMLVIGGMGSLTGAVAGAIVISGLTELLRQAEVGVTVGTTTFAAPGGLGDVVLALLMLLIILFRPKGIAGGKEIGWPFGR</sequence>
<dbReference type="EMBL" id="JAZHOF010000002">
    <property type="protein sequence ID" value="MEJ8570923.1"/>
    <property type="molecule type" value="Genomic_DNA"/>
</dbReference>
<feature type="transmembrane region" description="Helical" evidence="6">
    <location>
        <begin position="252"/>
        <end position="278"/>
    </location>
</feature>
<dbReference type="AlphaFoldDB" id="A0AAW9RKX2"/>
<gene>
    <name evidence="7" type="ORF">V3328_05540</name>
</gene>
<keyword evidence="2" id="KW-1003">Cell membrane</keyword>
<name>A0AAW9RKX2_9HYPH</name>
<comment type="subcellular location">
    <subcellularLocation>
        <location evidence="1">Cell membrane</location>
        <topology evidence="1">Multi-pass membrane protein</topology>
    </subcellularLocation>
</comment>
<dbReference type="InterPro" id="IPR043428">
    <property type="entry name" value="LivM-like"/>
</dbReference>
<feature type="transmembrane region" description="Helical" evidence="6">
    <location>
        <begin position="129"/>
        <end position="149"/>
    </location>
</feature>
<evidence type="ECO:0000256" key="6">
    <source>
        <dbReference type="SAM" id="Phobius"/>
    </source>
</evidence>
<protein>
    <submittedName>
        <fullName evidence="7">Branched-chain amino acid ABC transporter permease</fullName>
    </submittedName>
</protein>
<dbReference type="Proteomes" id="UP001378188">
    <property type="component" value="Unassembled WGS sequence"/>
</dbReference>
<dbReference type="InterPro" id="IPR001851">
    <property type="entry name" value="ABC_transp_permease"/>
</dbReference>
<proteinExistence type="predicted"/>